<evidence type="ECO:0000313" key="2">
    <source>
        <dbReference type="Proteomes" id="UP000789738"/>
    </source>
</evidence>
<gene>
    <name evidence="1" type="ORF">CNEO_40078</name>
</gene>
<sequence>MGRRAALEENGYKEGTREYEYTYSKIVELERILWKLYYKVTKVRIKKLYSILEELNDEGLNFDIGASGGINSKVLLEFLEILNLDNCNLTIKQMMGESLSWIEIQPVSYGYGRITIEELKDKYL</sequence>
<organism evidence="1 2">
    <name type="scientific">Clostridium neonatale</name>
    <dbReference type="NCBI Taxonomy" id="137838"/>
    <lineage>
        <taxon>Bacteria</taxon>
        <taxon>Bacillati</taxon>
        <taxon>Bacillota</taxon>
        <taxon>Clostridia</taxon>
        <taxon>Eubacteriales</taxon>
        <taxon>Clostridiaceae</taxon>
        <taxon>Clostridium</taxon>
    </lineage>
</organism>
<protein>
    <submittedName>
        <fullName evidence="1">Uncharacterized protein</fullName>
    </submittedName>
</protein>
<dbReference type="Proteomes" id="UP000789738">
    <property type="component" value="Unassembled WGS sequence"/>
</dbReference>
<evidence type="ECO:0000313" key="1">
    <source>
        <dbReference type="EMBL" id="CAG9702624.1"/>
    </source>
</evidence>
<accession>A0AA86JBJ8</accession>
<comment type="caution">
    <text evidence="1">The sequence shown here is derived from an EMBL/GenBank/DDBJ whole genome shotgun (WGS) entry which is preliminary data.</text>
</comment>
<dbReference type="AlphaFoldDB" id="A0AA86JBJ8"/>
<proteinExistence type="predicted"/>
<name>A0AA86JBJ8_9CLOT</name>
<dbReference type="RefSeq" id="WP_210887298.1">
    <property type="nucleotide sequence ID" value="NZ_CAKJVE010000004.1"/>
</dbReference>
<reference evidence="1" key="1">
    <citation type="submission" date="2021-10" db="EMBL/GenBank/DDBJ databases">
        <authorList>
            <person name="Mesa V."/>
        </authorList>
    </citation>
    <scope>NUCLEOTIDE SEQUENCE</scope>
    <source>
        <strain evidence="1">CC3_PB</strain>
    </source>
</reference>
<dbReference type="EMBL" id="CAKJVE010000004">
    <property type="protein sequence ID" value="CAG9702624.1"/>
    <property type="molecule type" value="Genomic_DNA"/>
</dbReference>